<protein>
    <submittedName>
        <fullName evidence="1">Uncharacterized protein</fullName>
    </submittedName>
</protein>
<gene>
    <name evidence="1" type="ORF">J1N35_031756</name>
</gene>
<dbReference type="Proteomes" id="UP000828251">
    <property type="component" value="Unassembled WGS sequence"/>
</dbReference>
<comment type="caution">
    <text evidence="1">The sequence shown here is derived from an EMBL/GenBank/DDBJ whole genome shotgun (WGS) entry which is preliminary data.</text>
</comment>
<evidence type="ECO:0000313" key="1">
    <source>
        <dbReference type="EMBL" id="KAH1066769.1"/>
    </source>
</evidence>
<reference evidence="1 2" key="1">
    <citation type="journal article" date="2021" name="Plant Biotechnol. J.">
        <title>Multi-omics assisted identification of the key and species-specific regulatory components of drought-tolerant mechanisms in Gossypium stocksii.</title>
        <authorList>
            <person name="Yu D."/>
            <person name="Ke L."/>
            <person name="Zhang D."/>
            <person name="Wu Y."/>
            <person name="Sun Y."/>
            <person name="Mei J."/>
            <person name="Sun J."/>
            <person name="Sun Y."/>
        </authorList>
    </citation>
    <scope>NUCLEOTIDE SEQUENCE [LARGE SCALE GENOMIC DNA]</scope>
    <source>
        <strain evidence="2">cv. E1</strain>
        <tissue evidence="1">Leaf</tissue>
    </source>
</reference>
<proteinExistence type="predicted"/>
<name>A0A9D3V4V6_9ROSI</name>
<sequence length="81" mass="9174">MAKEAASSSEPKNKDEFEQIIVARALLNYQVKEKMGGYAKLLQFLISFTKKFPIQNPRPTSPQPPATTSKILSLIRPYCHH</sequence>
<organism evidence="1 2">
    <name type="scientific">Gossypium stocksii</name>
    <dbReference type="NCBI Taxonomy" id="47602"/>
    <lineage>
        <taxon>Eukaryota</taxon>
        <taxon>Viridiplantae</taxon>
        <taxon>Streptophyta</taxon>
        <taxon>Embryophyta</taxon>
        <taxon>Tracheophyta</taxon>
        <taxon>Spermatophyta</taxon>
        <taxon>Magnoliopsida</taxon>
        <taxon>eudicotyledons</taxon>
        <taxon>Gunneridae</taxon>
        <taxon>Pentapetalae</taxon>
        <taxon>rosids</taxon>
        <taxon>malvids</taxon>
        <taxon>Malvales</taxon>
        <taxon>Malvaceae</taxon>
        <taxon>Malvoideae</taxon>
        <taxon>Gossypium</taxon>
    </lineage>
</organism>
<keyword evidence="2" id="KW-1185">Reference proteome</keyword>
<evidence type="ECO:0000313" key="2">
    <source>
        <dbReference type="Proteomes" id="UP000828251"/>
    </source>
</evidence>
<dbReference type="EMBL" id="JAIQCV010000009">
    <property type="protein sequence ID" value="KAH1066769.1"/>
    <property type="molecule type" value="Genomic_DNA"/>
</dbReference>
<dbReference type="AlphaFoldDB" id="A0A9D3V4V6"/>
<dbReference type="OrthoDB" id="943896at2759"/>
<accession>A0A9D3V4V6</accession>